<organism evidence="2 3">
    <name type="scientific">Pseudozyma antarctica (strain T-34)</name>
    <name type="common">Yeast</name>
    <name type="synonym">Candida antarctica</name>
    <dbReference type="NCBI Taxonomy" id="1151754"/>
    <lineage>
        <taxon>Eukaryota</taxon>
        <taxon>Fungi</taxon>
        <taxon>Dikarya</taxon>
        <taxon>Basidiomycota</taxon>
        <taxon>Ustilaginomycotina</taxon>
        <taxon>Ustilaginomycetes</taxon>
        <taxon>Ustilaginales</taxon>
        <taxon>Ustilaginaceae</taxon>
        <taxon>Moesziomyces</taxon>
    </lineage>
</organism>
<evidence type="ECO:0000313" key="3">
    <source>
        <dbReference type="Proteomes" id="UP000011976"/>
    </source>
</evidence>
<feature type="non-terminal residue" evidence="2">
    <location>
        <position position="1"/>
    </location>
</feature>
<dbReference type="AlphaFoldDB" id="M9MFE3"/>
<evidence type="ECO:0000313" key="2">
    <source>
        <dbReference type="EMBL" id="GAC74272.1"/>
    </source>
</evidence>
<name>M9MFE3_PSEA3</name>
<feature type="compositionally biased region" description="Basic and acidic residues" evidence="1">
    <location>
        <begin position="1"/>
        <end position="10"/>
    </location>
</feature>
<dbReference type="Proteomes" id="UP000011976">
    <property type="component" value="Unassembled WGS sequence"/>
</dbReference>
<evidence type="ECO:0000256" key="1">
    <source>
        <dbReference type="SAM" id="MobiDB-lite"/>
    </source>
</evidence>
<reference evidence="3" key="1">
    <citation type="journal article" date="2013" name="Genome Announc.">
        <title>Genome sequence of the basidiomycetous yeast Pseudozyma antarctica T-34, a producer of the glycolipid biosurfactants mannosylerythritol lipids.</title>
        <authorList>
            <person name="Morita T."/>
            <person name="Koike H."/>
            <person name="Koyama Y."/>
            <person name="Hagiwara H."/>
            <person name="Ito E."/>
            <person name="Fukuoka T."/>
            <person name="Imura T."/>
            <person name="Machida M."/>
            <person name="Kitamoto D."/>
        </authorList>
    </citation>
    <scope>NUCLEOTIDE SEQUENCE [LARGE SCALE GENOMIC DNA]</scope>
    <source>
        <strain evidence="3">T-34</strain>
    </source>
</reference>
<dbReference type="EMBL" id="DF196776">
    <property type="protein sequence ID" value="GAC74272.1"/>
    <property type="molecule type" value="Genomic_DNA"/>
</dbReference>
<accession>M9MFE3</accession>
<protein>
    <submittedName>
        <fullName evidence="2">Uncharacterized protein</fullName>
    </submittedName>
</protein>
<feature type="compositionally biased region" description="Basic and acidic residues" evidence="1">
    <location>
        <begin position="56"/>
        <end position="69"/>
    </location>
</feature>
<gene>
    <name evidence="2" type="ORF">PANT_10c00084</name>
</gene>
<proteinExistence type="predicted"/>
<feature type="region of interest" description="Disordered" evidence="1">
    <location>
        <begin position="1"/>
        <end position="69"/>
    </location>
</feature>
<sequence length="69" mass="6796">GTTSAAKEEEVPAYSGGAAAQGEVGPNGYLLEKKGESAQAGEPSQDGLNRSASSAGKEKAAETEAAKEA</sequence>